<sequence length="198" mass="21524">MSGGHTPKKIGIMSTNNSDTLPPIGHNNNCRAELQSKLYVSGLDDGEKLSYGAVILLSARIKSEIRVASLGRSARRGGRAKCLPLFRSWDGDLRLVACVHHEVVREGEKKGEKRGGRVVHRWGFGSGGCKVEIGGNVGLGGRGKDGRKKRKERRKVTIRERGGEGENGASRVGRRKLRGSGWWPDGEKGERMAAARVC</sequence>
<reference evidence="2 3" key="1">
    <citation type="submission" date="2015-01" db="EMBL/GenBank/DDBJ databases">
        <title>Genome of allotetraploid Gossypium barbadense reveals genomic plasticity and fiber elongation in cotton evolution.</title>
        <authorList>
            <person name="Chen X."/>
            <person name="Liu X."/>
            <person name="Zhao B."/>
            <person name="Zheng H."/>
            <person name="Hu Y."/>
            <person name="Lu G."/>
            <person name="Yang C."/>
            <person name="Chen J."/>
            <person name="Shan C."/>
            <person name="Zhang L."/>
            <person name="Zhou Y."/>
            <person name="Wang L."/>
            <person name="Guo W."/>
            <person name="Bai Y."/>
            <person name="Ruan J."/>
            <person name="Shangguan X."/>
            <person name="Mao Y."/>
            <person name="Jiang J."/>
            <person name="Zhu Y."/>
            <person name="Lei J."/>
            <person name="Kang H."/>
            <person name="Chen S."/>
            <person name="He X."/>
            <person name="Wang R."/>
            <person name="Wang Y."/>
            <person name="Chen J."/>
            <person name="Wang L."/>
            <person name="Yu S."/>
            <person name="Wang B."/>
            <person name="Wei J."/>
            <person name="Song S."/>
            <person name="Lu X."/>
            <person name="Gao Z."/>
            <person name="Gu W."/>
            <person name="Deng X."/>
            <person name="Ma D."/>
            <person name="Wang S."/>
            <person name="Liang W."/>
            <person name="Fang L."/>
            <person name="Cai C."/>
            <person name="Zhu X."/>
            <person name="Zhou B."/>
            <person name="Zhang Y."/>
            <person name="Chen Z."/>
            <person name="Xu S."/>
            <person name="Zhu R."/>
            <person name="Wang S."/>
            <person name="Zhang T."/>
            <person name="Zhao G."/>
        </authorList>
    </citation>
    <scope>NUCLEOTIDE SEQUENCE [LARGE SCALE GENOMIC DNA]</scope>
    <source>
        <strain evidence="3">cv. Xinhai21</strain>
        <tissue evidence="2">Leaf</tissue>
    </source>
</reference>
<dbReference type="AlphaFoldDB" id="A0A2P5YCH0"/>
<evidence type="ECO:0000313" key="2">
    <source>
        <dbReference type="EMBL" id="PPS13267.1"/>
    </source>
</evidence>
<protein>
    <submittedName>
        <fullName evidence="2">Uncharacterized protein</fullName>
    </submittedName>
</protein>
<gene>
    <name evidence="2" type="ORF">GOBAR_AA07376</name>
</gene>
<feature type="compositionally biased region" description="Polar residues" evidence="1">
    <location>
        <begin position="13"/>
        <end position="22"/>
    </location>
</feature>
<name>A0A2P5YCH0_GOSBA</name>
<feature type="compositionally biased region" description="Basic and acidic residues" evidence="1">
    <location>
        <begin position="185"/>
        <end position="198"/>
    </location>
</feature>
<accession>A0A2P5YCH0</accession>
<organism evidence="2 3">
    <name type="scientific">Gossypium barbadense</name>
    <name type="common">Sea Island cotton</name>
    <name type="synonym">Hibiscus barbadensis</name>
    <dbReference type="NCBI Taxonomy" id="3634"/>
    <lineage>
        <taxon>Eukaryota</taxon>
        <taxon>Viridiplantae</taxon>
        <taxon>Streptophyta</taxon>
        <taxon>Embryophyta</taxon>
        <taxon>Tracheophyta</taxon>
        <taxon>Spermatophyta</taxon>
        <taxon>Magnoliopsida</taxon>
        <taxon>eudicotyledons</taxon>
        <taxon>Gunneridae</taxon>
        <taxon>Pentapetalae</taxon>
        <taxon>rosids</taxon>
        <taxon>malvids</taxon>
        <taxon>Malvales</taxon>
        <taxon>Malvaceae</taxon>
        <taxon>Malvoideae</taxon>
        <taxon>Gossypium</taxon>
    </lineage>
</organism>
<evidence type="ECO:0000256" key="1">
    <source>
        <dbReference type="SAM" id="MobiDB-lite"/>
    </source>
</evidence>
<feature type="region of interest" description="Disordered" evidence="1">
    <location>
        <begin position="1"/>
        <end position="22"/>
    </location>
</feature>
<proteinExistence type="predicted"/>
<feature type="compositionally biased region" description="Basic residues" evidence="1">
    <location>
        <begin position="145"/>
        <end position="154"/>
    </location>
</feature>
<evidence type="ECO:0000313" key="3">
    <source>
        <dbReference type="Proteomes" id="UP000239757"/>
    </source>
</evidence>
<dbReference type="EMBL" id="KZ663371">
    <property type="protein sequence ID" value="PPS13267.1"/>
    <property type="molecule type" value="Genomic_DNA"/>
</dbReference>
<dbReference type="Proteomes" id="UP000239757">
    <property type="component" value="Unassembled WGS sequence"/>
</dbReference>
<feature type="compositionally biased region" description="Basic and acidic residues" evidence="1">
    <location>
        <begin position="155"/>
        <end position="164"/>
    </location>
</feature>
<feature type="region of interest" description="Disordered" evidence="1">
    <location>
        <begin position="140"/>
        <end position="198"/>
    </location>
</feature>